<sequence length="67" mass="7971">MQDGHMMQKRFQSLALLRNGRLYLAEENEKLKGKRTEVEDIVEANEPIYKLNDIFGIKKFYIPSWII</sequence>
<reference evidence="1 2" key="1">
    <citation type="submission" date="2014-11" db="EMBL/GenBank/DDBJ databases">
        <title>Genetic blueprint of the zoonotic pathogen Toxocara canis.</title>
        <authorList>
            <person name="Zhu X.-Q."/>
            <person name="Korhonen P.K."/>
            <person name="Cai H."/>
            <person name="Young N.D."/>
            <person name="Nejsum P."/>
            <person name="von Samson-Himmelstjerna G."/>
            <person name="Boag P.R."/>
            <person name="Tan P."/>
            <person name="Li Q."/>
            <person name="Min J."/>
            <person name="Yang Y."/>
            <person name="Wang X."/>
            <person name="Fang X."/>
            <person name="Hall R.S."/>
            <person name="Hofmann A."/>
            <person name="Sternberg P.W."/>
            <person name="Jex A.R."/>
            <person name="Gasser R.B."/>
        </authorList>
    </citation>
    <scope>NUCLEOTIDE SEQUENCE [LARGE SCALE GENOMIC DNA]</scope>
    <source>
        <strain evidence="1">PN_DK_2014</strain>
    </source>
</reference>
<organism evidence="1 2">
    <name type="scientific">Toxocara canis</name>
    <name type="common">Canine roundworm</name>
    <dbReference type="NCBI Taxonomy" id="6265"/>
    <lineage>
        <taxon>Eukaryota</taxon>
        <taxon>Metazoa</taxon>
        <taxon>Ecdysozoa</taxon>
        <taxon>Nematoda</taxon>
        <taxon>Chromadorea</taxon>
        <taxon>Rhabditida</taxon>
        <taxon>Spirurina</taxon>
        <taxon>Ascaridomorpha</taxon>
        <taxon>Ascaridoidea</taxon>
        <taxon>Toxocaridae</taxon>
        <taxon>Toxocara</taxon>
    </lineage>
</organism>
<evidence type="ECO:0000313" key="2">
    <source>
        <dbReference type="Proteomes" id="UP000031036"/>
    </source>
</evidence>
<dbReference type="Proteomes" id="UP000031036">
    <property type="component" value="Unassembled WGS sequence"/>
</dbReference>
<evidence type="ECO:0000313" key="1">
    <source>
        <dbReference type="EMBL" id="KHN85553.1"/>
    </source>
</evidence>
<name>A0A0B2VV33_TOXCA</name>
<dbReference type="EMBL" id="JPKZ01000759">
    <property type="protein sequence ID" value="KHN85553.1"/>
    <property type="molecule type" value="Genomic_DNA"/>
</dbReference>
<accession>A0A0B2VV33</accession>
<comment type="caution">
    <text evidence="1">The sequence shown here is derived from an EMBL/GenBank/DDBJ whole genome shotgun (WGS) entry which is preliminary data.</text>
</comment>
<protein>
    <submittedName>
        <fullName evidence="1">Uncharacterized protein</fullName>
    </submittedName>
</protein>
<dbReference type="AlphaFoldDB" id="A0A0B2VV33"/>
<gene>
    <name evidence="1" type="ORF">Tcan_18904</name>
</gene>
<dbReference type="OrthoDB" id="10517386at2759"/>
<proteinExistence type="predicted"/>
<keyword evidence="2" id="KW-1185">Reference proteome</keyword>